<dbReference type="InterPro" id="IPR012347">
    <property type="entry name" value="Ferritin-like"/>
</dbReference>
<dbReference type="PROSITE" id="PS00818">
    <property type="entry name" value="DPS_1"/>
    <property type="match status" value="1"/>
</dbReference>
<proteinExistence type="inferred from homology"/>
<dbReference type="Proteomes" id="UP001165089">
    <property type="component" value="Unassembled WGS sequence"/>
</dbReference>
<keyword evidence="5" id="KW-1185">Reference proteome</keyword>
<reference evidence="4 5" key="1">
    <citation type="journal article" date="2023" name="Antonie Van Leeuwenhoek">
        <title>Mesoterricola silvestris gen. nov., sp. nov., Mesoterricola sediminis sp. nov., Geothrix oryzae sp. nov., Geothrix edaphica sp. nov., Geothrix rubra sp. nov., and Geothrix limicola sp. nov., six novel members of Acidobacteriota isolated from soils.</title>
        <authorList>
            <person name="Itoh H."/>
            <person name="Sugisawa Y."/>
            <person name="Mise K."/>
            <person name="Xu Z."/>
            <person name="Kuniyasu M."/>
            <person name="Ushijima N."/>
            <person name="Kawano K."/>
            <person name="Kobayashi E."/>
            <person name="Shiratori Y."/>
            <person name="Masuda Y."/>
            <person name="Senoo K."/>
        </authorList>
    </citation>
    <scope>NUCLEOTIDE SEQUENCE [LARGE SCALE GENOMIC DNA]</scope>
    <source>
        <strain evidence="4 5">Red803</strain>
    </source>
</reference>
<protein>
    <submittedName>
        <fullName evidence="4">DNA starvation/stationary phase protection protein</fullName>
    </submittedName>
</protein>
<dbReference type="CDD" id="cd01043">
    <property type="entry name" value="DPS"/>
    <property type="match status" value="1"/>
</dbReference>
<dbReference type="Pfam" id="PF00210">
    <property type="entry name" value="Ferritin"/>
    <property type="match status" value="1"/>
</dbReference>
<evidence type="ECO:0000313" key="5">
    <source>
        <dbReference type="Proteomes" id="UP001165089"/>
    </source>
</evidence>
<dbReference type="EMBL" id="BSDD01000003">
    <property type="protein sequence ID" value="GLH70366.1"/>
    <property type="molecule type" value="Genomic_DNA"/>
</dbReference>
<name>A0ABQ5Q7C3_9BACT</name>
<comment type="similarity">
    <text evidence="1 2">Belongs to the Dps family.</text>
</comment>
<evidence type="ECO:0000313" key="4">
    <source>
        <dbReference type="EMBL" id="GLH70366.1"/>
    </source>
</evidence>
<dbReference type="PANTHER" id="PTHR42932:SF3">
    <property type="entry name" value="DNA PROTECTION DURING STARVATION PROTEIN"/>
    <property type="match status" value="1"/>
</dbReference>
<dbReference type="PRINTS" id="PR01346">
    <property type="entry name" value="HELNAPAPROT"/>
</dbReference>
<evidence type="ECO:0000259" key="3">
    <source>
        <dbReference type="Pfam" id="PF00210"/>
    </source>
</evidence>
<dbReference type="PIRSF" id="PIRSF005900">
    <property type="entry name" value="Dps"/>
    <property type="match status" value="1"/>
</dbReference>
<dbReference type="InterPro" id="IPR009078">
    <property type="entry name" value="Ferritin-like_SF"/>
</dbReference>
<comment type="caution">
    <text evidence="4">The sequence shown here is derived from an EMBL/GenBank/DDBJ whole genome shotgun (WGS) entry which is preliminary data.</text>
</comment>
<gene>
    <name evidence="4" type="ORF">GETHPA_18990</name>
</gene>
<evidence type="ECO:0000256" key="2">
    <source>
        <dbReference type="RuleBase" id="RU003875"/>
    </source>
</evidence>
<dbReference type="SUPFAM" id="SSF47240">
    <property type="entry name" value="Ferritin-like"/>
    <property type="match status" value="1"/>
</dbReference>
<dbReference type="PANTHER" id="PTHR42932">
    <property type="entry name" value="GENERAL STRESS PROTEIN 20U"/>
    <property type="match status" value="1"/>
</dbReference>
<dbReference type="RefSeq" id="WP_285725038.1">
    <property type="nucleotide sequence ID" value="NZ_BSDD01000003.1"/>
</dbReference>
<organism evidence="4 5">
    <name type="scientific">Geothrix rubra</name>
    <dbReference type="NCBI Taxonomy" id="2927977"/>
    <lineage>
        <taxon>Bacteria</taxon>
        <taxon>Pseudomonadati</taxon>
        <taxon>Acidobacteriota</taxon>
        <taxon>Holophagae</taxon>
        <taxon>Holophagales</taxon>
        <taxon>Holophagaceae</taxon>
        <taxon>Geothrix</taxon>
    </lineage>
</organism>
<evidence type="ECO:0000256" key="1">
    <source>
        <dbReference type="ARBA" id="ARBA00009497"/>
    </source>
</evidence>
<dbReference type="InterPro" id="IPR008331">
    <property type="entry name" value="Ferritin_DPS_dom"/>
</dbReference>
<dbReference type="NCBIfam" id="NF006975">
    <property type="entry name" value="PRK09448.1"/>
    <property type="match status" value="1"/>
</dbReference>
<accession>A0ABQ5Q7C3</accession>
<sequence>MSKMMFDSKTTKHLVELLNQSLADTLDLAYQTKQAHWNVKGPNFYGLHLLFDSLYVQLTAFGDDLAERAVSMGGQALGTIRAAARVSRLDEYPLDARDSRLHVEAMVDRYRNYTRHTRHAVQEASELGDPDTADLYTSISRAMDKALWMLQAHQEVSKPHEVVHA</sequence>
<feature type="domain" description="Ferritin/DPS" evidence="3">
    <location>
        <begin position="16"/>
        <end position="154"/>
    </location>
</feature>
<dbReference type="InterPro" id="IPR023188">
    <property type="entry name" value="DPS_DNA-bd_CS"/>
</dbReference>
<dbReference type="Gene3D" id="1.20.1260.10">
    <property type="match status" value="1"/>
</dbReference>
<dbReference type="InterPro" id="IPR002177">
    <property type="entry name" value="DPS_DNA-bd"/>
</dbReference>